<evidence type="ECO:0000313" key="3">
    <source>
        <dbReference type="Proteomes" id="UP000254258"/>
    </source>
</evidence>
<dbReference type="Proteomes" id="UP000254258">
    <property type="component" value="Unassembled WGS sequence"/>
</dbReference>
<feature type="signal peptide" evidence="1">
    <location>
        <begin position="1"/>
        <end position="26"/>
    </location>
</feature>
<organism evidence="2 3">
    <name type="scientific">Dyella monticola</name>
    <dbReference type="NCBI Taxonomy" id="1927958"/>
    <lineage>
        <taxon>Bacteria</taxon>
        <taxon>Pseudomonadati</taxon>
        <taxon>Pseudomonadota</taxon>
        <taxon>Gammaproteobacteria</taxon>
        <taxon>Lysobacterales</taxon>
        <taxon>Rhodanobacteraceae</taxon>
        <taxon>Dyella</taxon>
    </lineage>
</organism>
<keyword evidence="1" id="KW-0732">Signal</keyword>
<gene>
    <name evidence="2" type="ORF">DWU98_13690</name>
</gene>
<proteinExistence type="predicted"/>
<dbReference type="EMBL" id="QRBE01000008">
    <property type="protein sequence ID" value="RDS80467.1"/>
    <property type="molecule type" value="Genomic_DNA"/>
</dbReference>
<evidence type="ECO:0008006" key="4">
    <source>
        <dbReference type="Google" id="ProtNLM"/>
    </source>
</evidence>
<sequence>MNSISTRCLATAIMALCGMLAGCNHSDPHEITIIQSGGHITSIDSDMTDLSHGSIQFAQDHVTVHTGNAPDAVIHGNGDLEIDQRPVTVDAASRTLLKTYYSNALTIRSDAIATGKAGVAVGEQAAKSVLKRLASGHPSEIQHDIDAKTSLVKADAAKICQDLRLTKQSQDQLATSLPAFKPYGAVVGDDDIDECTKDSQE</sequence>
<evidence type="ECO:0000313" key="2">
    <source>
        <dbReference type="EMBL" id="RDS80467.1"/>
    </source>
</evidence>
<protein>
    <recommendedName>
        <fullName evidence="4">DUF2884 family protein</fullName>
    </recommendedName>
</protein>
<evidence type="ECO:0000256" key="1">
    <source>
        <dbReference type="SAM" id="SignalP"/>
    </source>
</evidence>
<reference evidence="2 3" key="1">
    <citation type="submission" date="2018-07" db="EMBL/GenBank/DDBJ databases">
        <title>Dyella monticola sp. nov. and Dyella psychrodurans sp. nov. isolated from monsoon evergreen broad-leaved forest soil of Dinghu Mountain, China.</title>
        <authorList>
            <person name="Gao Z."/>
            <person name="Qiu L."/>
        </authorList>
    </citation>
    <scope>NUCLEOTIDE SEQUENCE [LARGE SCALE GENOMIC DNA]</scope>
    <source>
        <strain evidence="2 3">4G-K06</strain>
    </source>
</reference>
<name>A0A370WWR7_9GAMM</name>
<dbReference type="OrthoDB" id="5955644at2"/>
<dbReference type="RefSeq" id="WP_115496129.1">
    <property type="nucleotide sequence ID" value="NZ_QRBE01000008.1"/>
</dbReference>
<accession>A0A370WWR7</accession>
<comment type="caution">
    <text evidence="2">The sequence shown here is derived from an EMBL/GenBank/DDBJ whole genome shotgun (WGS) entry which is preliminary data.</text>
</comment>
<feature type="chain" id="PRO_5016678878" description="DUF2884 family protein" evidence="1">
    <location>
        <begin position="27"/>
        <end position="201"/>
    </location>
</feature>
<dbReference type="PROSITE" id="PS51257">
    <property type="entry name" value="PROKAR_LIPOPROTEIN"/>
    <property type="match status" value="1"/>
</dbReference>
<keyword evidence="3" id="KW-1185">Reference proteome</keyword>
<dbReference type="AlphaFoldDB" id="A0A370WWR7"/>